<proteinExistence type="predicted"/>
<gene>
    <name evidence="1" type="ORF">K469DRAFT_617628</name>
</gene>
<dbReference type="OrthoDB" id="3943683at2759"/>
<evidence type="ECO:0000313" key="2">
    <source>
        <dbReference type="Proteomes" id="UP000800200"/>
    </source>
</evidence>
<dbReference type="AlphaFoldDB" id="A0A6A6ES80"/>
<evidence type="ECO:0000313" key="1">
    <source>
        <dbReference type="EMBL" id="KAF2193893.1"/>
    </source>
</evidence>
<dbReference type="Proteomes" id="UP000800200">
    <property type="component" value="Unassembled WGS sequence"/>
</dbReference>
<reference evidence="1" key="1">
    <citation type="journal article" date="2020" name="Stud. Mycol.">
        <title>101 Dothideomycetes genomes: a test case for predicting lifestyles and emergence of pathogens.</title>
        <authorList>
            <person name="Haridas S."/>
            <person name="Albert R."/>
            <person name="Binder M."/>
            <person name="Bloem J."/>
            <person name="Labutti K."/>
            <person name="Salamov A."/>
            <person name="Andreopoulos B."/>
            <person name="Baker S."/>
            <person name="Barry K."/>
            <person name="Bills G."/>
            <person name="Bluhm B."/>
            <person name="Cannon C."/>
            <person name="Castanera R."/>
            <person name="Culley D."/>
            <person name="Daum C."/>
            <person name="Ezra D."/>
            <person name="Gonzalez J."/>
            <person name="Henrissat B."/>
            <person name="Kuo A."/>
            <person name="Liang C."/>
            <person name="Lipzen A."/>
            <person name="Lutzoni F."/>
            <person name="Magnuson J."/>
            <person name="Mondo S."/>
            <person name="Nolan M."/>
            <person name="Ohm R."/>
            <person name="Pangilinan J."/>
            <person name="Park H.-J."/>
            <person name="Ramirez L."/>
            <person name="Alfaro M."/>
            <person name="Sun H."/>
            <person name="Tritt A."/>
            <person name="Yoshinaga Y."/>
            <person name="Zwiers L.-H."/>
            <person name="Turgeon B."/>
            <person name="Goodwin S."/>
            <person name="Spatafora J."/>
            <person name="Crous P."/>
            <person name="Grigoriev I."/>
        </authorList>
    </citation>
    <scope>NUCLEOTIDE SEQUENCE</scope>
    <source>
        <strain evidence="1">CBS 207.26</strain>
    </source>
</reference>
<organism evidence="1 2">
    <name type="scientific">Zopfia rhizophila CBS 207.26</name>
    <dbReference type="NCBI Taxonomy" id="1314779"/>
    <lineage>
        <taxon>Eukaryota</taxon>
        <taxon>Fungi</taxon>
        <taxon>Dikarya</taxon>
        <taxon>Ascomycota</taxon>
        <taxon>Pezizomycotina</taxon>
        <taxon>Dothideomycetes</taxon>
        <taxon>Dothideomycetes incertae sedis</taxon>
        <taxon>Zopfiaceae</taxon>
        <taxon>Zopfia</taxon>
    </lineage>
</organism>
<name>A0A6A6ES80_9PEZI</name>
<keyword evidence="2" id="KW-1185">Reference proteome</keyword>
<protein>
    <submittedName>
        <fullName evidence="1">Uncharacterized protein</fullName>
    </submittedName>
</protein>
<feature type="non-terminal residue" evidence="1">
    <location>
        <position position="123"/>
    </location>
</feature>
<accession>A0A6A6ES80</accession>
<sequence length="123" mass="14008">MDECGTRIGIGGNQEVITLEVYRAAESPSDTERELVTLIEAVNAISQSIPPLCIIRGTVIMHQHVSKELNLDPNLLLGVSSSGYINDRLGMDYIYHFDKYTKLGRRRERWRMLIFDGHPSRFT</sequence>
<dbReference type="EMBL" id="ML994612">
    <property type="protein sequence ID" value="KAF2193893.1"/>
    <property type="molecule type" value="Genomic_DNA"/>
</dbReference>